<sequence length="103" mass="11672">MLRNPNTVPAGDTVIEDPTLEPYFIVNSTSGGYTVFERVNRGKDDRAYLRSVCYPSTFNHALKVIAKEKLNTGETTYYSSIKEYISKWESITKSIENATLIEL</sequence>
<gene>
    <name evidence="1" type="ORF">UFOVP54_5</name>
</gene>
<dbReference type="EMBL" id="LR796188">
    <property type="protein sequence ID" value="CAB4124504.1"/>
    <property type="molecule type" value="Genomic_DNA"/>
</dbReference>
<evidence type="ECO:0000313" key="1">
    <source>
        <dbReference type="EMBL" id="CAB4124504.1"/>
    </source>
</evidence>
<protein>
    <submittedName>
        <fullName evidence="1">Uncharacterized protein</fullName>
    </submittedName>
</protein>
<reference evidence="1" key="1">
    <citation type="submission" date="2020-04" db="EMBL/GenBank/DDBJ databases">
        <authorList>
            <person name="Chiriac C."/>
            <person name="Salcher M."/>
            <person name="Ghai R."/>
            <person name="Kavagutti S V."/>
        </authorList>
    </citation>
    <scope>NUCLEOTIDE SEQUENCE</scope>
</reference>
<organism evidence="1">
    <name type="scientific">uncultured Caudovirales phage</name>
    <dbReference type="NCBI Taxonomy" id="2100421"/>
    <lineage>
        <taxon>Viruses</taxon>
        <taxon>Duplodnaviria</taxon>
        <taxon>Heunggongvirae</taxon>
        <taxon>Uroviricota</taxon>
        <taxon>Caudoviricetes</taxon>
        <taxon>Peduoviridae</taxon>
        <taxon>Maltschvirus</taxon>
        <taxon>Maltschvirus maltsch</taxon>
    </lineage>
</organism>
<name>A0A6J5KQ39_9CAUD</name>
<accession>A0A6J5KQ39</accession>
<proteinExistence type="predicted"/>